<comment type="similarity">
    <text evidence="2 7">Belongs to the derlin family.</text>
</comment>
<dbReference type="InterPro" id="IPR035952">
    <property type="entry name" value="Rhomboid-like_sf"/>
</dbReference>
<dbReference type="Pfam" id="PF04511">
    <property type="entry name" value="DER1"/>
    <property type="match status" value="1"/>
</dbReference>
<evidence type="ECO:0000256" key="1">
    <source>
        <dbReference type="ARBA" id="ARBA00004477"/>
    </source>
</evidence>
<sequence>MAGPQSDIADWLRDIPIITRYWFLSSIAVPILGKIGLLPPVYLILSWDAITKFQIWRFITSFIFYPINPMTGFHYLINLFFLYSYSVRLETGTFEARPSDYLFMLIIFAVCLIVVGLLLPISLLMDPLILATIYVFCQLNPEMIVTFFFGIQFKAIYLPWILALFNFIISGQFIMELLGIVVGHIYFFLKFKYPVEFGGPDYLQTPQFIQNLMPNNRMLRGGFGRAPTRQEEARGNWNPFQGQGARLGDD</sequence>
<organism evidence="9 10">
    <name type="scientific">Oopsacas minuta</name>
    <dbReference type="NCBI Taxonomy" id="111878"/>
    <lineage>
        <taxon>Eukaryota</taxon>
        <taxon>Metazoa</taxon>
        <taxon>Porifera</taxon>
        <taxon>Hexactinellida</taxon>
        <taxon>Hexasterophora</taxon>
        <taxon>Lyssacinosida</taxon>
        <taxon>Leucopsacidae</taxon>
        <taxon>Oopsacas</taxon>
    </lineage>
</organism>
<feature type="transmembrane region" description="Helical" evidence="7">
    <location>
        <begin position="55"/>
        <end position="81"/>
    </location>
</feature>
<keyword evidence="5 7" id="KW-1133">Transmembrane helix</keyword>
<evidence type="ECO:0000256" key="4">
    <source>
        <dbReference type="ARBA" id="ARBA00022824"/>
    </source>
</evidence>
<evidence type="ECO:0000313" key="10">
    <source>
        <dbReference type="Proteomes" id="UP001165289"/>
    </source>
</evidence>
<dbReference type="GO" id="GO:0005789">
    <property type="term" value="C:endoplasmic reticulum membrane"/>
    <property type="evidence" value="ECO:0007669"/>
    <property type="project" value="UniProtKB-SubCell"/>
</dbReference>
<keyword evidence="6 7" id="KW-0472">Membrane</keyword>
<protein>
    <recommendedName>
        <fullName evidence="7">Derlin</fullName>
    </recommendedName>
</protein>
<dbReference type="AlphaFoldDB" id="A0AAV7JL28"/>
<evidence type="ECO:0000313" key="9">
    <source>
        <dbReference type="EMBL" id="KAI6649219.1"/>
    </source>
</evidence>
<keyword evidence="4 7" id="KW-0256">Endoplasmic reticulum</keyword>
<accession>A0AAV7JL28</accession>
<dbReference type="SUPFAM" id="SSF144091">
    <property type="entry name" value="Rhomboid-like"/>
    <property type="match status" value="1"/>
</dbReference>
<dbReference type="Proteomes" id="UP001165289">
    <property type="component" value="Unassembled WGS sequence"/>
</dbReference>
<proteinExistence type="inferred from homology"/>
<evidence type="ECO:0000256" key="7">
    <source>
        <dbReference type="RuleBase" id="RU363059"/>
    </source>
</evidence>
<dbReference type="GO" id="GO:0006950">
    <property type="term" value="P:response to stress"/>
    <property type="evidence" value="ECO:0007669"/>
    <property type="project" value="UniProtKB-ARBA"/>
</dbReference>
<gene>
    <name evidence="9" type="ORF">LOD99_11586</name>
</gene>
<dbReference type="PANTHER" id="PTHR11009">
    <property type="entry name" value="DER1-LIKE PROTEIN, DERLIN"/>
    <property type="match status" value="1"/>
</dbReference>
<evidence type="ECO:0000256" key="3">
    <source>
        <dbReference type="ARBA" id="ARBA00022692"/>
    </source>
</evidence>
<reference evidence="9 10" key="1">
    <citation type="journal article" date="2023" name="BMC Biol.">
        <title>The compact genome of the sponge Oopsacas minuta (Hexactinellida) is lacking key metazoan core genes.</title>
        <authorList>
            <person name="Santini S."/>
            <person name="Schenkelaars Q."/>
            <person name="Jourda C."/>
            <person name="Duchesne M."/>
            <person name="Belahbib H."/>
            <person name="Rocher C."/>
            <person name="Selva M."/>
            <person name="Riesgo A."/>
            <person name="Vervoort M."/>
            <person name="Leys S.P."/>
            <person name="Kodjabachian L."/>
            <person name="Le Bivic A."/>
            <person name="Borchiellini C."/>
            <person name="Claverie J.M."/>
            <person name="Renard E."/>
        </authorList>
    </citation>
    <scope>NUCLEOTIDE SEQUENCE [LARGE SCALE GENOMIC DNA]</scope>
    <source>
        <strain evidence="9">SPO-2</strain>
    </source>
</reference>
<comment type="subcellular location">
    <subcellularLocation>
        <location evidence="1 7">Endoplasmic reticulum membrane</location>
        <topology evidence="1 7">Multi-pass membrane protein</topology>
    </subcellularLocation>
</comment>
<feature type="region of interest" description="Disordered" evidence="8">
    <location>
        <begin position="229"/>
        <end position="250"/>
    </location>
</feature>
<comment type="caution">
    <text evidence="9">The sequence shown here is derived from an EMBL/GenBank/DDBJ whole genome shotgun (WGS) entry which is preliminary data.</text>
</comment>
<evidence type="ECO:0000256" key="5">
    <source>
        <dbReference type="ARBA" id="ARBA00022989"/>
    </source>
</evidence>
<dbReference type="InterPro" id="IPR007599">
    <property type="entry name" value="DER1"/>
</dbReference>
<evidence type="ECO:0000256" key="2">
    <source>
        <dbReference type="ARBA" id="ARBA00008917"/>
    </source>
</evidence>
<evidence type="ECO:0000256" key="8">
    <source>
        <dbReference type="SAM" id="MobiDB-lite"/>
    </source>
</evidence>
<evidence type="ECO:0000256" key="6">
    <source>
        <dbReference type="ARBA" id="ARBA00023136"/>
    </source>
</evidence>
<comment type="function">
    <text evidence="7">May be involved in the degradation of misfolded endoplasmic reticulum (ER) luminal proteins.</text>
</comment>
<dbReference type="EMBL" id="JAKMXF010000321">
    <property type="protein sequence ID" value="KAI6649219.1"/>
    <property type="molecule type" value="Genomic_DNA"/>
</dbReference>
<feature type="transmembrane region" description="Helical" evidence="7">
    <location>
        <begin position="157"/>
        <end position="189"/>
    </location>
</feature>
<feature type="transmembrane region" description="Helical" evidence="7">
    <location>
        <begin position="21"/>
        <end position="43"/>
    </location>
</feature>
<keyword evidence="3 7" id="KW-0812">Transmembrane</keyword>
<feature type="transmembrane region" description="Helical" evidence="7">
    <location>
        <begin position="101"/>
        <end position="121"/>
    </location>
</feature>
<keyword evidence="10" id="KW-1185">Reference proteome</keyword>
<name>A0AAV7JL28_9METZ</name>